<dbReference type="InterPro" id="IPR011993">
    <property type="entry name" value="PH-like_dom_sf"/>
</dbReference>
<evidence type="ECO:0000313" key="4">
    <source>
        <dbReference type="RefSeq" id="XP_018081464.1"/>
    </source>
</evidence>
<dbReference type="GO" id="GO:0043065">
    <property type="term" value="P:positive regulation of apoptotic process"/>
    <property type="evidence" value="ECO:0007669"/>
    <property type="project" value="InterPro"/>
</dbReference>
<dbReference type="Proteomes" id="UP000186698">
    <property type="component" value="Chromosome 7L"/>
</dbReference>
<gene>
    <name evidence="4 5" type="primary">plekhn1.L</name>
</gene>
<organism evidence="3 4">
    <name type="scientific">Xenopus laevis</name>
    <name type="common">African clawed frog</name>
    <dbReference type="NCBI Taxonomy" id="8355"/>
    <lineage>
        <taxon>Eukaryota</taxon>
        <taxon>Metazoa</taxon>
        <taxon>Chordata</taxon>
        <taxon>Craniata</taxon>
        <taxon>Vertebrata</taxon>
        <taxon>Euteleostomi</taxon>
        <taxon>Amphibia</taxon>
        <taxon>Batrachia</taxon>
        <taxon>Anura</taxon>
        <taxon>Pipoidea</taxon>
        <taxon>Pipidae</taxon>
        <taxon>Xenopodinae</taxon>
        <taxon>Xenopus</taxon>
        <taxon>Xenopus</taxon>
    </lineage>
</organism>
<dbReference type="GO" id="GO:1901981">
    <property type="term" value="F:phosphatidylinositol phosphate binding"/>
    <property type="evidence" value="ECO:0007669"/>
    <property type="project" value="TreeGrafter"/>
</dbReference>
<evidence type="ECO:0000313" key="3">
    <source>
        <dbReference type="Proteomes" id="UP000186698"/>
    </source>
</evidence>
<dbReference type="SMART" id="SM00233">
    <property type="entry name" value="PH"/>
    <property type="match status" value="2"/>
</dbReference>
<feature type="compositionally biased region" description="Basic and acidic residues" evidence="1">
    <location>
        <begin position="504"/>
        <end position="517"/>
    </location>
</feature>
<feature type="domain" description="PH" evidence="2">
    <location>
        <begin position="91"/>
        <end position="200"/>
    </location>
</feature>
<accession>A0A8J0TC78</accession>
<dbReference type="Gene3D" id="2.30.29.30">
    <property type="entry name" value="Pleckstrin-homology domain (PH domain)/Phosphotyrosine-binding domain (PTB)"/>
    <property type="match status" value="2"/>
</dbReference>
<dbReference type="OrthoDB" id="9936524at2759"/>
<dbReference type="CTD" id="443619"/>
<dbReference type="PANTHER" id="PTHR46882:SF1">
    <property type="entry name" value="PLECKSTRIN HOMOLOGY DOMAIN-CONTAINING FAMILY N MEMBER 1"/>
    <property type="match status" value="1"/>
</dbReference>
<evidence type="ECO:0000259" key="2">
    <source>
        <dbReference type="SMART" id="SM00233"/>
    </source>
</evidence>
<dbReference type="Xenbase" id="XB-GENE-1004114">
    <property type="gene designation" value="plekhn1.L"/>
</dbReference>
<feature type="domain" description="PH" evidence="2">
    <location>
        <begin position="246"/>
        <end position="343"/>
    </location>
</feature>
<dbReference type="AGR" id="Xenbase:XB-GENE-1004114"/>
<dbReference type="RefSeq" id="XP_018081464.1">
    <property type="nucleotide sequence ID" value="XM_018225975.2"/>
</dbReference>
<dbReference type="GeneID" id="443619"/>
<dbReference type="PANTHER" id="PTHR46882">
    <property type="entry name" value="PLECKSTRIN HOMOLOGY DOMAIN-CONTAINING FAMILY N MEMBER 1"/>
    <property type="match status" value="1"/>
</dbReference>
<feature type="compositionally biased region" description="Low complexity" evidence="1">
    <location>
        <begin position="521"/>
        <end position="535"/>
    </location>
</feature>
<keyword evidence="3" id="KW-1185">Reference proteome</keyword>
<dbReference type="GO" id="GO:0061158">
    <property type="term" value="P:3'-UTR-mediated mRNA destabilization"/>
    <property type="evidence" value="ECO:0007669"/>
    <property type="project" value="TreeGrafter"/>
</dbReference>
<feature type="region of interest" description="Disordered" evidence="1">
    <location>
        <begin position="380"/>
        <end position="406"/>
    </location>
</feature>
<reference evidence="4" key="1">
    <citation type="submission" date="2025-08" db="UniProtKB">
        <authorList>
            <consortium name="RefSeq"/>
        </authorList>
    </citation>
    <scope>IDENTIFICATION</scope>
    <source>
        <strain evidence="4">J_2021</strain>
        <tissue evidence="4">Erythrocytes</tissue>
    </source>
</reference>
<dbReference type="GO" id="GO:0070300">
    <property type="term" value="F:phosphatidic acid binding"/>
    <property type="evidence" value="ECO:0007669"/>
    <property type="project" value="TreeGrafter"/>
</dbReference>
<dbReference type="InterPro" id="IPR001849">
    <property type="entry name" value="PH_domain"/>
</dbReference>
<name>A0A8J0TC78_XENLA</name>
<feature type="region of interest" description="Disordered" evidence="1">
    <location>
        <begin position="441"/>
        <end position="464"/>
    </location>
</feature>
<dbReference type="GO" id="GO:1901612">
    <property type="term" value="F:cardiolipin binding"/>
    <property type="evidence" value="ECO:0007669"/>
    <property type="project" value="InterPro"/>
</dbReference>
<dbReference type="InterPro" id="IPR042835">
    <property type="entry name" value="PLEKHN1"/>
</dbReference>
<dbReference type="GO" id="GO:0001666">
    <property type="term" value="P:response to hypoxia"/>
    <property type="evidence" value="ECO:0007669"/>
    <property type="project" value="TreeGrafter"/>
</dbReference>
<dbReference type="GO" id="GO:0031966">
    <property type="term" value="C:mitochondrial membrane"/>
    <property type="evidence" value="ECO:0007669"/>
    <property type="project" value="TreeGrafter"/>
</dbReference>
<proteinExistence type="predicted"/>
<protein>
    <submittedName>
        <fullName evidence="4">Pleckstrin homology domain-containing family N member 1 isoform X2</fullName>
    </submittedName>
</protein>
<dbReference type="GO" id="GO:0005856">
    <property type="term" value="C:cytoskeleton"/>
    <property type="evidence" value="ECO:0007669"/>
    <property type="project" value="TreeGrafter"/>
</dbReference>
<dbReference type="AlphaFoldDB" id="A0A8J0TC78"/>
<dbReference type="GO" id="GO:0001786">
    <property type="term" value="F:phosphatidylserine binding"/>
    <property type="evidence" value="ECO:0007669"/>
    <property type="project" value="TreeGrafter"/>
</dbReference>
<sequence>MGNLSCVPQPHRHLRYSFSRKNSLQQGKEQDGRTKWTYLFGNESGVGRERISDNILHYIPGKDIGNHDVHKDSVDQRFLSIFRKGKKKTIVRNMGQMIHYSKVKFCFHNSQDISDCYLELFQSHLYFQSRSPTGLTSQGLVPLKELSIYKLERSKGPSNQAQEYAFRITGPLLNPLIVYCASQQELQKWLYHLEKQIQLNGGNLDKISANEGSKDSNWEKSELRRSVQSQPVQDWEERQRESLGSITCISKVKLQTLPFKELNERLLVLYSSSLVILSEDGKYLCFKGELPLKAIRVVSDEVEKKRKSFLIEGRYINTIRVICLNQMDYEEWIEHLKRAQQQNRDSSLSGSSSFCGSHSAQQEQLTSSCRSSFNSDVHSKSWTSVGKLPNSNRQSHSTTHGSDRQSITVLREHPVQDDPLSPGYSEPVHCLGNPVWSSATNGLSDLQRGGNNRGSKGKSKVKVQIPPALPHSYDLETTAFGLIPETPSEEVMSPVYKEPYCYEKSQKHSSGDHHDGVNRWSLQSDSQQSSYHSDSNNMKSSLYADPYTPIDDLECNFMDEVSALKEEMAHSQRNKEVENMFDLPPPCSEALEHDYTELQSFHSDLSYDNIWDYEAKEKDHHHFSPPPFPGYFNPGVQQSRAIPSRWL</sequence>
<evidence type="ECO:0000256" key="1">
    <source>
        <dbReference type="SAM" id="MobiDB-lite"/>
    </source>
</evidence>
<evidence type="ECO:0000313" key="5">
    <source>
        <dbReference type="Xenbase" id="XB-GENE-1004114"/>
    </source>
</evidence>
<dbReference type="SUPFAM" id="SSF50729">
    <property type="entry name" value="PH domain-like"/>
    <property type="match status" value="2"/>
</dbReference>
<dbReference type="Pfam" id="PF00169">
    <property type="entry name" value="PH"/>
    <property type="match status" value="2"/>
</dbReference>
<feature type="region of interest" description="Disordered" evidence="1">
    <location>
        <begin position="504"/>
        <end position="538"/>
    </location>
</feature>